<evidence type="ECO:0000313" key="3">
    <source>
        <dbReference type="Proteomes" id="UP000621447"/>
    </source>
</evidence>
<dbReference type="EMBL" id="JABULH010000001">
    <property type="protein sequence ID" value="NTS63958.1"/>
    <property type="molecule type" value="Genomic_DNA"/>
</dbReference>
<sequence length="54" mass="5744">MTLRDYATISQVMNDSIQKASDSSVATTMPRIGSLGASSASRVDEMSGKDEMSE</sequence>
<organism evidence="2 3">
    <name type="scientific">Sphingomonas hominis</name>
    <dbReference type="NCBI Taxonomy" id="2741495"/>
    <lineage>
        <taxon>Bacteria</taxon>
        <taxon>Pseudomonadati</taxon>
        <taxon>Pseudomonadota</taxon>
        <taxon>Alphaproteobacteria</taxon>
        <taxon>Sphingomonadales</taxon>
        <taxon>Sphingomonadaceae</taxon>
        <taxon>Sphingomonas</taxon>
    </lineage>
</organism>
<gene>
    <name evidence="2" type="ORF">HRV97_02120</name>
</gene>
<dbReference type="RefSeq" id="WP_174192041.1">
    <property type="nucleotide sequence ID" value="NZ_JABULH010000001.1"/>
</dbReference>
<evidence type="ECO:0000256" key="1">
    <source>
        <dbReference type="SAM" id="MobiDB-lite"/>
    </source>
</evidence>
<name>A0ABX2JJA3_9SPHN</name>
<reference evidence="2 3" key="1">
    <citation type="submission" date="2020-06" db="EMBL/GenBank/DDBJ databases">
        <title>Sphingomonas hominis sp. nov., a member of the Sphingomonas, isolated from the hair of a 22-year-old girl.</title>
        <authorList>
            <person name="Zhang D.-F."/>
            <person name="Cui X.-W."/>
        </authorList>
    </citation>
    <scope>NUCLEOTIDE SEQUENCE [LARGE SCALE GENOMIC DNA]</scope>
    <source>
        <strain evidence="2 3">HHU CXW</strain>
    </source>
</reference>
<feature type="compositionally biased region" description="Basic and acidic residues" evidence="1">
    <location>
        <begin position="42"/>
        <end position="54"/>
    </location>
</feature>
<keyword evidence="3" id="KW-1185">Reference proteome</keyword>
<dbReference type="Proteomes" id="UP000621447">
    <property type="component" value="Unassembled WGS sequence"/>
</dbReference>
<proteinExistence type="predicted"/>
<comment type="caution">
    <text evidence="2">The sequence shown here is derived from an EMBL/GenBank/DDBJ whole genome shotgun (WGS) entry which is preliminary data.</text>
</comment>
<protein>
    <submittedName>
        <fullName evidence="2">Uncharacterized protein</fullName>
    </submittedName>
</protein>
<feature type="region of interest" description="Disordered" evidence="1">
    <location>
        <begin position="30"/>
        <end position="54"/>
    </location>
</feature>
<evidence type="ECO:0000313" key="2">
    <source>
        <dbReference type="EMBL" id="NTS63958.1"/>
    </source>
</evidence>
<accession>A0ABX2JJA3</accession>